<dbReference type="Gene3D" id="1.10.287.1040">
    <property type="entry name" value="Exonuclease VII, small subunit"/>
    <property type="match status" value="1"/>
</dbReference>
<dbReference type="InterPro" id="IPR037004">
    <property type="entry name" value="Exonuc_VII_ssu_sf"/>
</dbReference>
<dbReference type="GO" id="GO:0008855">
    <property type="term" value="F:exodeoxyribonuclease VII activity"/>
    <property type="evidence" value="ECO:0007669"/>
    <property type="project" value="UniProtKB-EC"/>
</dbReference>
<keyword evidence="4 6" id="KW-0378">Hydrolase</keyword>
<evidence type="ECO:0000256" key="1">
    <source>
        <dbReference type="ARBA" id="ARBA00009998"/>
    </source>
</evidence>
<dbReference type="EMBL" id="CP021920">
    <property type="protein sequence ID" value="ASB88505.1"/>
    <property type="molecule type" value="Genomic_DNA"/>
</dbReference>
<sequence length="86" mass="10001">MAEEKKTKQKDMSFEEAMKGLEDIVSKLEEGDVPLEKAIDYFQEGMLLSKMCHEKLQNVEKQMDYILRENGELAPFSVREEDKGDQ</sequence>
<comment type="function">
    <text evidence="6">Bidirectionally degrades single-stranded DNA into large acid-insoluble oligonucleotides, which are then degraded further into small acid-soluble oligonucleotides.</text>
</comment>
<dbReference type="EC" id="3.1.11.6" evidence="6"/>
<comment type="similarity">
    <text evidence="1 6">Belongs to the XseB family.</text>
</comment>
<keyword evidence="5 6" id="KW-0269">Exonuclease</keyword>
<keyword evidence="2 6" id="KW-0963">Cytoplasm</keyword>
<dbReference type="NCBIfam" id="NF010666">
    <property type="entry name" value="PRK14063.1"/>
    <property type="match status" value="1"/>
</dbReference>
<dbReference type="GeneID" id="92854056"/>
<proteinExistence type="inferred from homology"/>
<dbReference type="Proteomes" id="UP000196877">
    <property type="component" value="Chromosome"/>
</dbReference>
<dbReference type="NCBIfam" id="TIGR01280">
    <property type="entry name" value="xseB"/>
    <property type="match status" value="1"/>
</dbReference>
<reference evidence="7 8" key="1">
    <citation type="submission" date="2017-06" db="EMBL/GenBank/DDBJ databases">
        <title>Genome sequence of Bacillus sonorensis strain SRCM101395.</title>
        <authorList>
            <person name="Cho S.H."/>
        </authorList>
    </citation>
    <scope>NUCLEOTIDE SEQUENCE [LARGE SCALE GENOMIC DNA]</scope>
    <source>
        <strain evidence="7 8">SRCM101395</strain>
    </source>
</reference>
<evidence type="ECO:0000313" key="7">
    <source>
        <dbReference type="EMBL" id="ASB88505.1"/>
    </source>
</evidence>
<dbReference type="PANTHER" id="PTHR34137:SF1">
    <property type="entry name" value="EXODEOXYRIBONUCLEASE 7 SMALL SUBUNIT"/>
    <property type="match status" value="1"/>
</dbReference>
<dbReference type="Pfam" id="PF02609">
    <property type="entry name" value="Exonuc_VII_S"/>
    <property type="match status" value="1"/>
</dbReference>
<gene>
    <name evidence="6 7" type="primary">xseB</name>
    <name evidence="7" type="ORF">S101395_01997</name>
</gene>
<dbReference type="RefSeq" id="WP_006637497.1">
    <property type="nucleotide sequence ID" value="NZ_BORD01000005.1"/>
</dbReference>
<comment type="subcellular location">
    <subcellularLocation>
        <location evidence="6">Cytoplasm</location>
    </subcellularLocation>
</comment>
<accession>A0ABN5AHZ0</accession>
<evidence type="ECO:0000313" key="8">
    <source>
        <dbReference type="Proteomes" id="UP000196877"/>
    </source>
</evidence>
<keyword evidence="8" id="KW-1185">Reference proteome</keyword>
<comment type="subunit">
    <text evidence="6">Heterooligomer composed of large and small subunits.</text>
</comment>
<evidence type="ECO:0000256" key="6">
    <source>
        <dbReference type="HAMAP-Rule" id="MF_00337"/>
    </source>
</evidence>
<keyword evidence="3 6" id="KW-0540">Nuclease</keyword>
<organism evidence="7 8">
    <name type="scientific">Bacillus sonorensis</name>
    <dbReference type="NCBI Taxonomy" id="119858"/>
    <lineage>
        <taxon>Bacteria</taxon>
        <taxon>Bacillati</taxon>
        <taxon>Bacillota</taxon>
        <taxon>Bacilli</taxon>
        <taxon>Bacillales</taxon>
        <taxon>Bacillaceae</taxon>
        <taxon>Bacillus</taxon>
    </lineage>
</organism>
<name>A0ABN5AHZ0_9BACI</name>
<dbReference type="SUPFAM" id="SSF116842">
    <property type="entry name" value="XseB-like"/>
    <property type="match status" value="1"/>
</dbReference>
<evidence type="ECO:0000256" key="2">
    <source>
        <dbReference type="ARBA" id="ARBA00022490"/>
    </source>
</evidence>
<evidence type="ECO:0000256" key="5">
    <source>
        <dbReference type="ARBA" id="ARBA00022839"/>
    </source>
</evidence>
<dbReference type="InterPro" id="IPR003761">
    <property type="entry name" value="Exonuc_VII_S"/>
</dbReference>
<evidence type="ECO:0000256" key="4">
    <source>
        <dbReference type="ARBA" id="ARBA00022801"/>
    </source>
</evidence>
<comment type="catalytic activity">
    <reaction evidence="6">
        <text>Exonucleolytic cleavage in either 5'- to 3'- or 3'- to 5'-direction to yield nucleoside 5'-phosphates.</text>
        <dbReference type="EC" id="3.1.11.6"/>
    </reaction>
</comment>
<evidence type="ECO:0000256" key="3">
    <source>
        <dbReference type="ARBA" id="ARBA00022722"/>
    </source>
</evidence>
<protein>
    <recommendedName>
        <fullName evidence="6">Exodeoxyribonuclease 7 small subunit</fullName>
        <ecNumber evidence="6">3.1.11.6</ecNumber>
    </recommendedName>
    <alternativeName>
        <fullName evidence="6">Exodeoxyribonuclease VII small subunit</fullName>
        <shortName evidence="6">Exonuclease VII small subunit</shortName>
    </alternativeName>
</protein>
<dbReference type="HAMAP" id="MF_00337">
    <property type="entry name" value="Exonuc_7_S"/>
    <property type="match status" value="1"/>
</dbReference>
<dbReference type="PANTHER" id="PTHR34137">
    <property type="entry name" value="EXODEOXYRIBONUCLEASE 7 SMALL SUBUNIT"/>
    <property type="match status" value="1"/>
</dbReference>